<feature type="region of interest" description="Disordered" evidence="1">
    <location>
        <begin position="193"/>
        <end position="233"/>
    </location>
</feature>
<gene>
    <name evidence="2" type="ORF">PECM_002348</name>
</gene>
<keyword evidence="3" id="KW-1185">Reference proteome</keyword>
<comment type="caution">
    <text evidence="2">The sequence shown here is derived from an EMBL/GenBank/DDBJ whole genome shotgun (WGS) entry which is preliminary data.</text>
</comment>
<organism evidence="2 3">
    <name type="scientific">Penicillium ucsense</name>
    <dbReference type="NCBI Taxonomy" id="2839758"/>
    <lineage>
        <taxon>Eukaryota</taxon>
        <taxon>Fungi</taxon>
        <taxon>Dikarya</taxon>
        <taxon>Ascomycota</taxon>
        <taxon>Pezizomycotina</taxon>
        <taxon>Eurotiomycetes</taxon>
        <taxon>Eurotiomycetidae</taxon>
        <taxon>Eurotiales</taxon>
        <taxon>Aspergillaceae</taxon>
        <taxon>Penicillium</taxon>
    </lineage>
</organism>
<feature type="region of interest" description="Disordered" evidence="1">
    <location>
        <begin position="76"/>
        <end position="104"/>
    </location>
</feature>
<evidence type="ECO:0000313" key="3">
    <source>
        <dbReference type="Proteomes" id="UP000631181"/>
    </source>
</evidence>
<feature type="compositionally biased region" description="Basic and acidic residues" evidence="1">
    <location>
        <begin position="206"/>
        <end position="226"/>
    </location>
</feature>
<feature type="region of interest" description="Disordered" evidence="1">
    <location>
        <begin position="309"/>
        <end position="361"/>
    </location>
</feature>
<feature type="region of interest" description="Disordered" evidence="1">
    <location>
        <begin position="536"/>
        <end position="558"/>
    </location>
</feature>
<sequence length="588" mass="64973">MASSKLECMICPNRSFTDIPHILTHLSSKAHLSHQFNIQIRAYKDNDAAETLQNYNEWYLANGFAEMLSTRVAAKTDRRNKRKSDATKLIPSVSSGTPVSNGTTEESMPIILAVDDLRAPPKLSWDLGIRPDGGRPANGTVTAASPDHFASKSADSSDLLQNGLPEFPKQVNHPITASTEVAHETPVAEGCLDKYTSLPVTPTRAPRKDSKGNVHHSENGKEDRARPQSVNQEIDIATEDRSRLKGVYWPGMDIFDSATEQMRKVRNQKKDGSALRQMKLTSSLVEPTEQIFSHEGALLKERVITGEVDDDSALEGETPVPKPPPRSKRTILRDNDPNISLTQGRKRPKSHATQSSLKVKKTRAIPRSGTFTCSNGPFGSAFLARDSVEDSDFNLTTGNFGTRANTAFTIYKDNKEPAERASMNEDHSADIRELRTTLTPARLMLDHKTNPFTHEHSIHSAEVKENIEPLLNVGARIVSPFWDLPAADWKTHDSNTNNHAASSFWEADSELGFEDVFMESRGRAYHCNNLLPPPALQHPKFHRQPSSDETVDSAGWAGLSRAESPEARMFDNGARDLSNVYLTGPAAD</sequence>
<evidence type="ECO:0000313" key="2">
    <source>
        <dbReference type="EMBL" id="KAF7718316.1"/>
    </source>
</evidence>
<protein>
    <submittedName>
        <fullName evidence="2">Uncharacterized protein</fullName>
    </submittedName>
</protein>
<dbReference type="EMBL" id="WIWV01000016">
    <property type="protein sequence ID" value="KAF7718316.1"/>
    <property type="molecule type" value="Genomic_DNA"/>
</dbReference>
<dbReference type="AlphaFoldDB" id="A0A8J8W8C4"/>
<feature type="compositionally biased region" description="Polar residues" evidence="1">
    <location>
        <begin position="92"/>
        <end position="104"/>
    </location>
</feature>
<name>A0A8J8W8C4_9EURO</name>
<accession>A0A8J8W8C4</accession>
<dbReference type="OrthoDB" id="5428259at2759"/>
<dbReference type="Proteomes" id="UP000631181">
    <property type="component" value="Unassembled WGS sequence"/>
</dbReference>
<evidence type="ECO:0000256" key="1">
    <source>
        <dbReference type="SAM" id="MobiDB-lite"/>
    </source>
</evidence>
<proteinExistence type="predicted"/>
<reference evidence="2" key="1">
    <citation type="journal article" date="2020" name="Front. Microbiol.">
        <title>Gene regulatory networks of Penicillium echinulatum 2HH and Penicillium oxalicum 114-2 inferred by a computational biology approach.</title>
        <authorList>
            <person name="Lenz A.R."/>
            <person name="Galan-Vasquez E."/>
            <person name="Balbinot E."/>
            <person name="De Abreu F.P."/>
            <person name="De Oliveira N.S."/>
            <person name="Da Rosa L.O."/>
            <person name="De Avila E Silva S."/>
            <person name="Camassola M."/>
            <person name="Dillon A.J.P."/>
            <person name="Perez-Rueda E."/>
        </authorList>
    </citation>
    <scope>NUCLEOTIDE SEQUENCE</scope>
    <source>
        <strain evidence="2">S1M29</strain>
    </source>
</reference>